<evidence type="ECO:0008006" key="5">
    <source>
        <dbReference type="Google" id="ProtNLM"/>
    </source>
</evidence>
<protein>
    <recommendedName>
        <fullName evidence="5">Lipoprotein</fullName>
    </recommendedName>
</protein>
<dbReference type="PROSITE" id="PS51257">
    <property type="entry name" value="PROKAR_LIPOPROTEIN"/>
    <property type="match status" value="1"/>
</dbReference>
<sequence length="152" mass="15481">MSRVRLAVGAAAVVLAAGVLAGCGDSDSGGETSSKPAGGDKAAAAEASTSTAPAEVKIVKAGYEDHETWGEHAYVVYWELTNTGSEQGNFYAGLDFLDADGDVVGSTGLTADKVGPGKTAKGNLAPLDVEIDKGDINAIKGVRVAEIERHEF</sequence>
<dbReference type="Proteomes" id="UP000011732">
    <property type="component" value="Unassembled WGS sequence"/>
</dbReference>
<feature type="chain" id="PRO_5038629781" description="Lipoprotein" evidence="2">
    <location>
        <begin position="22"/>
        <end position="152"/>
    </location>
</feature>
<organism evidence="3 4">
    <name type="scientific">Streptomyces gancidicus BKS 13-15</name>
    <dbReference type="NCBI Taxonomy" id="1284664"/>
    <lineage>
        <taxon>Bacteria</taxon>
        <taxon>Bacillati</taxon>
        <taxon>Actinomycetota</taxon>
        <taxon>Actinomycetes</taxon>
        <taxon>Kitasatosporales</taxon>
        <taxon>Streptomycetaceae</taxon>
        <taxon>Streptomyces</taxon>
        <taxon>Streptomyces pseudogriseolus group</taxon>
    </lineage>
</organism>
<feature type="signal peptide" evidence="2">
    <location>
        <begin position="1"/>
        <end position="21"/>
    </location>
</feature>
<reference evidence="3 4" key="1">
    <citation type="journal article" date="2013" name="Genome Announc.">
        <title>Draft Genome Sequence of Streptomyces gancidicus Strain BKS 13-15.</title>
        <authorList>
            <person name="Kumar S."/>
            <person name="Kaur N."/>
            <person name="Singh N.K."/>
            <person name="Raghava G.P."/>
            <person name="Mayilraj S."/>
        </authorList>
    </citation>
    <scope>NUCLEOTIDE SEQUENCE [LARGE SCALE GENOMIC DNA]</scope>
    <source>
        <strain evidence="3 4">BKS 13-15</strain>
    </source>
</reference>
<name>M3EDH1_STREZ</name>
<evidence type="ECO:0000256" key="1">
    <source>
        <dbReference type="SAM" id="MobiDB-lite"/>
    </source>
</evidence>
<dbReference type="EMBL" id="AOHP01000004">
    <property type="protein sequence ID" value="EMF31126.1"/>
    <property type="molecule type" value="Genomic_DNA"/>
</dbReference>
<accession>M3EDH1</accession>
<evidence type="ECO:0000256" key="2">
    <source>
        <dbReference type="SAM" id="SignalP"/>
    </source>
</evidence>
<evidence type="ECO:0000313" key="3">
    <source>
        <dbReference type="EMBL" id="EMF31126.1"/>
    </source>
</evidence>
<keyword evidence="4" id="KW-1185">Reference proteome</keyword>
<dbReference type="OrthoDB" id="4285408at2"/>
<dbReference type="AlphaFoldDB" id="M3EDH1"/>
<feature type="compositionally biased region" description="Low complexity" evidence="1">
    <location>
        <begin position="33"/>
        <end position="52"/>
    </location>
</feature>
<keyword evidence="2" id="KW-0732">Signal</keyword>
<evidence type="ECO:0000313" key="4">
    <source>
        <dbReference type="Proteomes" id="UP000011732"/>
    </source>
</evidence>
<proteinExistence type="predicted"/>
<comment type="caution">
    <text evidence="3">The sequence shown here is derived from an EMBL/GenBank/DDBJ whole genome shotgun (WGS) entry which is preliminary data.</text>
</comment>
<gene>
    <name evidence="3" type="ORF">H114_00817</name>
</gene>
<dbReference type="RefSeq" id="WP_006129731.1">
    <property type="nucleotide sequence ID" value="NZ_AOHP01000004.1"/>
</dbReference>
<dbReference type="PATRIC" id="fig|1284664.3.peg.168"/>
<feature type="region of interest" description="Disordered" evidence="1">
    <location>
        <begin position="25"/>
        <end position="52"/>
    </location>
</feature>